<comment type="subcellular location">
    <subcellularLocation>
        <location evidence="1">Nucleus</location>
    </subcellularLocation>
</comment>
<dbReference type="CDD" id="cd00018">
    <property type="entry name" value="AP2"/>
    <property type="match status" value="2"/>
</dbReference>
<organism evidence="8 9">
    <name type="scientific">Quercus suber</name>
    <name type="common">Cork oak</name>
    <dbReference type="NCBI Taxonomy" id="58331"/>
    <lineage>
        <taxon>Eukaryota</taxon>
        <taxon>Viridiplantae</taxon>
        <taxon>Streptophyta</taxon>
        <taxon>Embryophyta</taxon>
        <taxon>Tracheophyta</taxon>
        <taxon>Spermatophyta</taxon>
        <taxon>Magnoliopsida</taxon>
        <taxon>eudicotyledons</taxon>
        <taxon>Gunneridae</taxon>
        <taxon>Pentapetalae</taxon>
        <taxon>rosids</taxon>
        <taxon>fabids</taxon>
        <taxon>Fagales</taxon>
        <taxon>Fagaceae</taxon>
        <taxon>Quercus</taxon>
    </lineage>
</organism>
<dbReference type="Gene3D" id="3.30.730.10">
    <property type="entry name" value="AP2/ERF domain"/>
    <property type="match status" value="2"/>
</dbReference>
<evidence type="ECO:0000256" key="3">
    <source>
        <dbReference type="ARBA" id="ARBA00023125"/>
    </source>
</evidence>
<keyword evidence="5" id="KW-0539">Nucleus</keyword>
<evidence type="ECO:0000256" key="6">
    <source>
        <dbReference type="SAM" id="MobiDB-lite"/>
    </source>
</evidence>
<dbReference type="PANTHER" id="PTHR31194">
    <property type="entry name" value="SHN SHINE , DNA BINDING / TRANSCRIPTION FACTOR"/>
    <property type="match status" value="1"/>
</dbReference>
<dbReference type="Pfam" id="PF00847">
    <property type="entry name" value="AP2"/>
    <property type="match status" value="2"/>
</dbReference>
<feature type="region of interest" description="Disordered" evidence="6">
    <location>
        <begin position="1"/>
        <end position="22"/>
    </location>
</feature>
<proteinExistence type="predicted"/>
<feature type="domain" description="AP2/ERF" evidence="7">
    <location>
        <begin position="118"/>
        <end position="176"/>
    </location>
</feature>
<feature type="domain" description="AP2/ERF" evidence="7">
    <location>
        <begin position="424"/>
        <end position="482"/>
    </location>
</feature>
<dbReference type="InterPro" id="IPR001471">
    <property type="entry name" value="AP2/ERF_dom"/>
</dbReference>
<reference evidence="8 9" key="1">
    <citation type="journal article" date="2018" name="Sci. Data">
        <title>The draft genome sequence of cork oak.</title>
        <authorList>
            <person name="Ramos A.M."/>
            <person name="Usie A."/>
            <person name="Barbosa P."/>
            <person name="Barros P.M."/>
            <person name="Capote T."/>
            <person name="Chaves I."/>
            <person name="Simoes F."/>
            <person name="Abreu I."/>
            <person name="Carrasquinho I."/>
            <person name="Faro C."/>
            <person name="Guimaraes J.B."/>
            <person name="Mendonca D."/>
            <person name="Nobrega F."/>
            <person name="Rodrigues L."/>
            <person name="Saibo N.J.M."/>
            <person name="Varela M.C."/>
            <person name="Egas C."/>
            <person name="Matos J."/>
            <person name="Miguel C.M."/>
            <person name="Oliveira M.M."/>
            <person name="Ricardo C.P."/>
            <person name="Goncalves S."/>
        </authorList>
    </citation>
    <scope>NUCLEOTIDE SEQUENCE [LARGE SCALE GENOMIC DNA]</scope>
    <source>
        <strain evidence="9">cv. HL8</strain>
    </source>
</reference>
<keyword evidence="3" id="KW-0238">DNA-binding</keyword>
<dbReference type="EMBL" id="PKMF04000041">
    <property type="protein sequence ID" value="KAK7855878.1"/>
    <property type="molecule type" value="Genomic_DNA"/>
</dbReference>
<dbReference type="GO" id="GO:0005634">
    <property type="term" value="C:nucleus"/>
    <property type="evidence" value="ECO:0007669"/>
    <property type="project" value="UniProtKB-SubCell"/>
</dbReference>
<feature type="compositionally biased region" description="Polar residues" evidence="6">
    <location>
        <begin position="73"/>
        <end position="94"/>
    </location>
</feature>
<dbReference type="InterPro" id="IPR050913">
    <property type="entry name" value="AP2/ERF_ERF"/>
</dbReference>
<dbReference type="PANTHER" id="PTHR31194:SF187">
    <property type="entry name" value="ETHYLENE-RESPONSIVE TRANSCRIPTION FACTOR ERF118-LIKE"/>
    <property type="match status" value="1"/>
</dbReference>
<keyword evidence="2" id="KW-0805">Transcription regulation</keyword>
<sequence length="497" mass="57016">MPERKKQRLNQDNNCDTSKKNSMRKVRIIYLDPYATDSSSDDDEEYELKDESMTVKRSVIEILLPGLQHDSYTDTCPQHNSNKGKQEISTTDNQVWDDKDDGESSRFRYKSKGGRSSIYKGVRRRPWGKYSAEIRDPILGRRVWLGTFDTELEAAAAYRERAYEIDRLLWLQKNKNSLSTDGNDMEETKGVFSHPSSPSSVLEVTTPALLGNGVGNSIKEEDNVELFLHNSISAPLGNGIGNTIIEEGSVFPILEEEQSVLDFCEAPKMSPSILELFPQFDNQNFNAIYINDIDVYPMLEDEWGENYDLPPIDIEFATEDFSWMNNNCDTSKKNSMRKVRIIYLDPYATDSSSDDDEEYELKDESMTVKRSVIEILLPGLQHDSYTDTCPQHNSNKGKQEISTTDNQVWDDKDDGESSRWKIIDIQGVRRRPWGKYSAEIRDPILGRRVWLGTFDTELEAAAAYRERAYEIDRLLWLQKNKNSLSTDGNDMEETKGV</sequence>
<dbReference type="GO" id="GO:0003677">
    <property type="term" value="F:DNA binding"/>
    <property type="evidence" value="ECO:0007669"/>
    <property type="project" value="UniProtKB-KW"/>
</dbReference>
<dbReference type="Proteomes" id="UP000237347">
    <property type="component" value="Unassembled WGS sequence"/>
</dbReference>
<dbReference type="PROSITE" id="PS51032">
    <property type="entry name" value="AP2_ERF"/>
    <property type="match status" value="2"/>
</dbReference>
<dbReference type="SUPFAM" id="SSF54171">
    <property type="entry name" value="DNA-binding domain"/>
    <property type="match status" value="2"/>
</dbReference>
<evidence type="ECO:0000256" key="1">
    <source>
        <dbReference type="ARBA" id="ARBA00004123"/>
    </source>
</evidence>
<dbReference type="GO" id="GO:0003700">
    <property type="term" value="F:DNA-binding transcription factor activity"/>
    <property type="evidence" value="ECO:0007669"/>
    <property type="project" value="InterPro"/>
</dbReference>
<evidence type="ECO:0000256" key="4">
    <source>
        <dbReference type="ARBA" id="ARBA00023163"/>
    </source>
</evidence>
<evidence type="ECO:0000259" key="7">
    <source>
        <dbReference type="PROSITE" id="PS51032"/>
    </source>
</evidence>
<feature type="compositionally biased region" description="Polar residues" evidence="6">
    <location>
        <begin position="389"/>
        <end position="407"/>
    </location>
</feature>
<dbReference type="AlphaFoldDB" id="A0AAW0LXW5"/>
<comment type="caution">
    <text evidence="8">The sequence shown here is derived from an EMBL/GenBank/DDBJ whole genome shotgun (WGS) entry which is preliminary data.</text>
</comment>
<evidence type="ECO:0000256" key="5">
    <source>
        <dbReference type="ARBA" id="ARBA00023242"/>
    </source>
</evidence>
<accession>A0AAW0LXW5</accession>
<name>A0AAW0LXW5_QUESU</name>
<feature type="region of interest" description="Disordered" evidence="6">
    <location>
        <begin position="389"/>
        <end position="412"/>
    </location>
</feature>
<protein>
    <submittedName>
        <fullName evidence="8">Ethylene-responsive transcription factor erf118</fullName>
    </submittedName>
</protein>
<feature type="region of interest" description="Disordered" evidence="6">
    <location>
        <begin position="71"/>
        <end position="109"/>
    </location>
</feature>
<keyword evidence="4" id="KW-0804">Transcription</keyword>
<dbReference type="InterPro" id="IPR036955">
    <property type="entry name" value="AP2/ERF_dom_sf"/>
</dbReference>
<keyword evidence="9" id="KW-1185">Reference proteome</keyword>
<dbReference type="InterPro" id="IPR016177">
    <property type="entry name" value="DNA-bd_dom_sf"/>
</dbReference>
<dbReference type="SMART" id="SM00380">
    <property type="entry name" value="AP2"/>
    <property type="match status" value="2"/>
</dbReference>
<gene>
    <name evidence="8" type="primary">ERF118_4</name>
    <name evidence="8" type="ORF">CFP56_025964</name>
</gene>
<evidence type="ECO:0000313" key="9">
    <source>
        <dbReference type="Proteomes" id="UP000237347"/>
    </source>
</evidence>
<dbReference type="PRINTS" id="PR00367">
    <property type="entry name" value="ETHRSPELEMNT"/>
</dbReference>
<evidence type="ECO:0000256" key="2">
    <source>
        <dbReference type="ARBA" id="ARBA00023015"/>
    </source>
</evidence>
<evidence type="ECO:0000313" key="8">
    <source>
        <dbReference type="EMBL" id="KAK7855878.1"/>
    </source>
</evidence>